<feature type="non-terminal residue" evidence="1">
    <location>
        <position position="72"/>
    </location>
</feature>
<protein>
    <submittedName>
        <fullName evidence="1">Uncharacterized protein</fullName>
    </submittedName>
</protein>
<evidence type="ECO:0000313" key="1">
    <source>
        <dbReference type="EMBL" id="CAH2060377.1"/>
    </source>
</evidence>
<dbReference type="EMBL" id="OW152839">
    <property type="protein sequence ID" value="CAH2060377.1"/>
    <property type="molecule type" value="Genomic_DNA"/>
</dbReference>
<sequence length="72" mass="7843">MRRHWGVICLRRADSTPPLCRDSPADGRISPAVKSDRLLAVSACFEAVAAGRAFLRAPVTGQSRLYSLRMSA</sequence>
<keyword evidence="2" id="KW-1185">Reference proteome</keyword>
<evidence type="ECO:0000313" key="2">
    <source>
        <dbReference type="Proteomes" id="UP000837857"/>
    </source>
</evidence>
<organism evidence="1 2">
    <name type="scientific">Iphiclides podalirius</name>
    <name type="common">scarce swallowtail</name>
    <dbReference type="NCBI Taxonomy" id="110791"/>
    <lineage>
        <taxon>Eukaryota</taxon>
        <taxon>Metazoa</taxon>
        <taxon>Ecdysozoa</taxon>
        <taxon>Arthropoda</taxon>
        <taxon>Hexapoda</taxon>
        <taxon>Insecta</taxon>
        <taxon>Pterygota</taxon>
        <taxon>Neoptera</taxon>
        <taxon>Endopterygota</taxon>
        <taxon>Lepidoptera</taxon>
        <taxon>Glossata</taxon>
        <taxon>Ditrysia</taxon>
        <taxon>Papilionoidea</taxon>
        <taxon>Papilionidae</taxon>
        <taxon>Papilioninae</taxon>
        <taxon>Iphiclides</taxon>
    </lineage>
</organism>
<accession>A0ABN8IPH0</accession>
<proteinExistence type="predicted"/>
<gene>
    <name evidence="1" type="ORF">IPOD504_LOCUS11034</name>
</gene>
<dbReference type="Proteomes" id="UP000837857">
    <property type="component" value="Chromosome 27"/>
</dbReference>
<reference evidence="1" key="1">
    <citation type="submission" date="2022-03" db="EMBL/GenBank/DDBJ databases">
        <authorList>
            <person name="Martin H S."/>
        </authorList>
    </citation>
    <scope>NUCLEOTIDE SEQUENCE</scope>
</reference>
<name>A0ABN8IPH0_9NEOP</name>